<dbReference type="AlphaFoldDB" id="A0A1V6QP59"/>
<dbReference type="STRING" id="416450.A0A1V6QP59"/>
<reference evidence="5" key="1">
    <citation type="journal article" date="2017" name="Nat. Microbiol.">
        <title>Global analysis of biosynthetic gene clusters reveals vast potential of secondary metabolite production in Penicillium species.</title>
        <authorList>
            <person name="Nielsen J.C."/>
            <person name="Grijseels S."/>
            <person name="Prigent S."/>
            <person name="Ji B."/>
            <person name="Dainat J."/>
            <person name="Nielsen K.F."/>
            <person name="Frisvad J.C."/>
            <person name="Workman M."/>
            <person name="Nielsen J."/>
        </authorList>
    </citation>
    <scope>NUCLEOTIDE SEQUENCE [LARGE SCALE GENOMIC DNA]</scope>
    <source>
        <strain evidence="5">IBT 31811</strain>
    </source>
</reference>
<organism evidence="4 5">
    <name type="scientific">Penicillium antarcticum</name>
    <dbReference type="NCBI Taxonomy" id="416450"/>
    <lineage>
        <taxon>Eukaryota</taxon>
        <taxon>Fungi</taxon>
        <taxon>Dikarya</taxon>
        <taxon>Ascomycota</taxon>
        <taxon>Pezizomycotina</taxon>
        <taxon>Eurotiomycetes</taxon>
        <taxon>Eurotiomycetidae</taxon>
        <taxon>Eurotiales</taxon>
        <taxon>Aspergillaceae</taxon>
        <taxon>Penicillium</taxon>
    </lineage>
</organism>
<dbReference type="InterPro" id="IPR014811">
    <property type="entry name" value="ArgoL1"/>
</dbReference>
<keyword evidence="5" id="KW-1185">Reference proteome</keyword>
<proteinExistence type="predicted"/>
<dbReference type="InterPro" id="IPR036085">
    <property type="entry name" value="PAZ_dom_sf"/>
</dbReference>
<dbReference type="InterPro" id="IPR003165">
    <property type="entry name" value="Piwi"/>
</dbReference>
<feature type="domain" description="PAZ" evidence="2">
    <location>
        <begin position="321"/>
        <end position="459"/>
    </location>
</feature>
<dbReference type="Pfam" id="PF02170">
    <property type="entry name" value="PAZ"/>
    <property type="match status" value="1"/>
</dbReference>
<evidence type="ECO:0008006" key="6">
    <source>
        <dbReference type="Google" id="ProtNLM"/>
    </source>
</evidence>
<dbReference type="Proteomes" id="UP000191672">
    <property type="component" value="Unassembled WGS sequence"/>
</dbReference>
<evidence type="ECO:0000313" key="4">
    <source>
        <dbReference type="EMBL" id="OQD91013.1"/>
    </source>
</evidence>
<gene>
    <name evidence="4" type="ORF">PENANT_c001G04239</name>
</gene>
<feature type="compositionally biased region" description="Basic and acidic residues" evidence="1">
    <location>
        <begin position="7"/>
        <end position="21"/>
    </location>
</feature>
<dbReference type="SUPFAM" id="SSF101690">
    <property type="entry name" value="PAZ domain"/>
    <property type="match status" value="1"/>
</dbReference>
<protein>
    <recommendedName>
        <fullName evidence="6">Piwi domain-containing protein</fullName>
    </recommendedName>
</protein>
<dbReference type="GO" id="GO:0003723">
    <property type="term" value="F:RNA binding"/>
    <property type="evidence" value="ECO:0007669"/>
    <property type="project" value="InterPro"/>
</dbReference>
<dbReference type="Gene3D" id="3.30.420.10">
    <property type="entry name" value="Ribonuclease H-like superfamily/Ribonuclease H"/>
    <property type="match status" value="1"/>
</dbReference>
<dbReference type="SMART" id="SM00950">
    <property type="entry name" value="Piwi"/>
    <property type="match status" value="1"/>
</dbReference>
<dbReference type="Pfam" id="PF16486">
    <property type="entry name" value="ArgoN"/>
    <property type="match status" value="1"/>
</dbReference>
<accession>A0A1V6QP59</accession>
<comment type="caution">
    <text evidence="4">The sequence shown here is derived from an EMBL/GenBank/DDBJ whole genome shotgun (WGS) entry which is preliminary data.</text>
</comment>
<evidence type="ECO:0000259" key="3">
    <source>
        <dbReference type="PROSITE" id="PS50822"/>
    </source>
</evidence>
<dbReference type="InterPro" id="IPR012337">
    <property type="entry name" value="RNaseH-like_sf"/>
</dbReference>
<dbReference type="InterPro" id="IPR045246">
    <property type="entry name" value="Piwi_ago-like"/>
</dbReference>
<dbReference type="SUPFAM" id="SSF53098">
    <property type="entry name" value="Ribonuclease H-like"/>
    <property type="match status" value="1"/>
</dbReference>
<dbReference type="InterPro" id="IPR003100">
    <property type="entry name" value="PAZ_dom"/>
</dbReference>
<dbReference type="PROSITE" id="PS50821">
    <property type="entry name" value="PAZ"/>
    <property type="match status" value="1"/>
</dbReference>
<evidence type="ECO:0000313" key="5">
    <source>
        <dbReference type="Proteomes" id="UP000191672"/>
    </source>
</evidence>
<feature type="domain" description="Piwi" evidence="3">
    <location>
        <begin position="631"/>
        <end position="943"/>
    </location>
</feature>
<feature type="region of interest" description="Disordered" evidence="1">
    <location>
        <begin position="1"/>
        <end position="57"/>
    </location>
</feature>
<name>A0A1V6QP59_9EURO</name>
<dbReference type="Gene3D" id="3.40.50.2300">
    <property type="match status" value="1"/>
</dbReference>
<evidence type="ECO:0000259" key="2">
    <source>
        <dbReference type="PROSITE" id="PS50821"/>
    </source>
</evidence>
<dbReference type="SMART" id="SM01163">
    <property type="entry name" value="DUF1785"/>
    <property type="match status" value="1"/>
</dbReference>
<dbReference type="PROSITE" id="PS50822">
    <property type="entry name" value="PIWI"/>
    <property type="match status" value="1"/>
</dbReference>
<dbReference type="CDD" id="cd04657">
    <property type="entry name" value="Piwi_ago-like"/>
    <property type="match status" value="1"/>
</dbReference>
<dbReference type="OrthoDB" id="10252740at2759"/>
<dbReference type="PANTHER" id="PTHR22891">
    <property type="entry name" value="EUKARYOTIC TRANSLATION INITIATION FACTOR 2C"/>
    <property type="match status" value="1"/>
</dbReference>
<dbReference type="CDD" id="cd02846">
    <property type="entry name" value="PAZ_argonaute_like"/>
    <property type="match status" value="1"/>
</dbReference>
<sequence>MSGRNLPHRDRGGDRGRDRGSRGGRGFSGDRGSSSDRGGHGGYQPGPSKMITTPASPPDAKCISYENLYAKDTAKDTQKAGQLARRPGYGTAGKAMVLRANFFEMSFNPKQEYHSYRVDITVKKDVGEDSSKIKCEDSDTSFKHADKVPKAHRQFLMDALLQQARFQGKIGTATDGTTEIVVNEPLKDTSTFYRRIGDRGVPPGDKRPIYKVTLIYQGFLKPVNFVKLLQDPKQRGAMGNETMVLRVLNIVMSAHPYKDPGIYISGKGRTKFFRMGPGKEVESMGGGVEAARGYYSSVRFGTGKILLNLNVNHGSFYRPIPLSTLIKEYMSVFGEDRDHLGRYLKGLKIYVTHLPKREDAFGKKQYVIKSILGVATPQDGKVKGANPKELPRVKRLASSPGNVEFFMNQEGRPSRYVSVLEYFEKTYNIRIKYHDMPVVNVGNLAHPNYLPLDVCEVVPGQPFAGELSNSQRQAMIKFSCRRPPMNYDSITTDGLGIMGITGGKTIERGIKVIPDMVTVPARILNTPMLKYGTQKTTPRFGSWNLANTKFCSGATIPTWACIWLRKGRDSFENPVVCMSRFTKKLREHGLRMPDSTMNLQASLSGGPGSERENRNKIKDLFDKMKTGNIKFAVVLLPDTASGVFDWIKFCGDVKSGILTHCMLAAKLGKVEDQYISNNAMKVNLKFGGANQVLDGSHSKFVGQGKTMVVGLDVTHPTSTDHMNWPSVAGIVASIDGRMAQWPGEIMIQGRRVEHVEVLQTLMERRLKLWKDNNGSLPMNILVYRDGISEGQFDVVLNFELPLIKAACKNFYDKTEPYITIVVCGKRHNVRFYPTTEKDQDRTQNPINGCIVDRIVTRPMYWDFYLQAQAPLQGSARPAHYIVIHDEIFRSPKANPESAKAADSLQELTHNICYMMGRATRSISYATPAFLADKMCDRARKYMLAEYFSETLPHGPGSDGKYPPPPANTVRLHETILSRMAYI</sequence>
<dbReference type="InterPro" id="IPR032474">
    <property type="entry name" value="Argonaute_N"/>
</dbReference>
<evidence type="ECO:0000256" key="1">
    <source>
        <dbReference type="SAM" id="MobiDB-lite"/>
    </source>
</evidence>
<dbReference type="Gene3D" id="2.170.260.10">
    <property type="entry name" value="paz domain"/>
    <property type="match status" value="1"/>
</dbReference>
<dbReference type="Pfam" id="PF08699">
    <property type="entry name" value="ArgoL1"/>
    <property type="match status" value="1"/>
</dbReference>
<dbReference type="EMBL" id="MDYN01000001">
    <property type="protein sequence ID" value="OQD91013.1"/>
    <property type="molecule type" value="Genomic_DNA"/>
</dbReference>
<dbReference type="InterPro" id="IPR036397">
    <property type="entry name" value="RNaseH_sf"/>
</dbReference>
<dbReference type="Pfam" id="PF02171">
    <property type="entry name" value="Piwi"/>
    <property type="match status" value="1"/>
</dbReference>